<evidence type="ECO:0000313" key="2">
    <source>
        <dbReference type="Proteomes" id="UP000623608"/>
    </source>
</evidence>
<protein>
    <submittedName>
        <fullName evidence="1">Uncharacterized protein</fullName>
    </submittedName>
</protein>
<dbReference type="Proteomes" id="UP000623608">
    <property type="component" value="Unassembled WGS sequence"/>
</dbReference>
<dbReference type="RefSeq" id="WP_203798718.1">
    <property type="nucleotide sequence ID" value="NZ_BOMY01000002.1"/>
</dbReference>
<proteinExistence type="predicted"/>
<keyword evidence="2" id="KW-1185">Reference proteome</keyword>
<evidence type="ECO:0000313" key="1">
    <source>
        <dbReference type="EMBL" id="GIF18031.1"/>
    </source>
</evidence>
<name>A0A919NG75_9ACTN</name>
<gene>
    <name evidence="1" type="ORF">Ate02nite_07610</name>
</gene>
<dbReference type="AlphaFoldDB" id="A0A919NG75"/>
<organism evidence="1 2">
    <name type="scientific">Paractinoplanes tereljensis</name>
    <dbReference type="NCBI Taxonomy" id="571912"/>
    <lineage>
        <taxon>Bacteria</taxon>
        <taxon>Bacillati</taxon>
        <taxon>Actinomycetota</taxon>
        <taxon>Actinomycetes</taxon>
        <taxon>Micromonosporales</taxon>
        <taxon>Micromonosporaceae</taxon>
        <taxon>Paractinoplanes</taxon>
    </lineage>
</organism>
<reference evidence="1" key="1">
    <citation type="submission" date="2021-01" db="EMBL/GenBank/DDBJ databases">
        <title>Whole genome shotgun sequence of Actinoplanes tereljensis NBRC 105297.</title>
        <authorList>
            <person name="Komaki H."/>
            <person name="Tamura T."/>
        </authorList>
    </citation>
    <scope>NUCLEOTIDE SEQUENCE</scope>
    <source>
        <strain evidence="1">NBRC 105297</strain>
    </source>
</reference>
<comment type="caution">
    <text evidence="1">The sequence shown here is derived from an EMBL/GenBank/DDBJ whole genome shotgun (WGS) entry which is preliminary data.</text>
</comment>
<dbReference type="EMBL" id="BOMY01000002">
    <property type="protein sequence ID" value="GIF18031.1"/>
    <property type="molecule type" value="Genomic_DNA"/>
</dbReference>
<accession>A0A919NG75</accession>
<sequence length="241" mass="26525">MDGDQSQAIVRWFGDLNEPAKREFFDGRHAAGCPDGLDSETYVDWARDAASTAKMAQDFADGGEDRNRAEFWDAVCRLLMRKAGRPVDGVPDPLTELRYQGYLEAVADDRSGVEQTALRARSEAEFEAWLEVQLLHVPMPSTQKPAIRGFREGDRVILRRPFAGESRHYQQSATGTAVITNTSPAQIRLGRSAGLIDVLMDDGGLIGIDTSDLAKVDRRASVVYAPDGQSVGLQQFGQLRP</sequence>